<keyword evidence="2" id="KW-1185">Reference proteome</keyword>
<dbReference type="AlphaFoldDB" id="G9WIY1"/>
<dbReference type="STRING" id="336988.NT96_04715"/>
<evidence type="ECO:0000313" key="2">
    <source>
        <dbReference type="Proteomes" id="UP000004959"/>
    </source>
</evidence>
<reference evidence="1 2" key="1">
    <citation type="journal article" date="2012" name="PLoS ONE">
        <title>Functional divergence in the genus oenococcus as predicted by genome sequencing of the newly-described species, Oenococcus kitaharae.</title>
        <authorList>
            <person name="Borneman A.R."/>
            <person name="McCarthy J.M."/>
            <person name="Chambers P.J."/>
            <person name="Bartowsky E.J."/>
        </authorList>
    </citation>
    <scope>NUCLEOTIDE SEQUENCE [LARGE SCALE GENOMIC DNA]</scope>
    <source>
        <strain evidence="2">DSM17330</strain>
    </source>
</reference>
<sequence>MFNESQSGNLGKINYSPSTNISLDHQLRRVLTEAGISLLQAYRVIRLLPVDVLLQILRAYDISGKPDGLVLTRKY</sequence>
<dbReference type="RefSeq" id="WP_007744699.1">
    <property type="nucleotide sequence ID" value="NZ_CM001398.1"/>
</dbReference>
<dbReference type="Proteomes" id="UP000004959">
    <property type="component" value="Chromosome"/>
</dbReference>
<proteinExistence type="predicted"/>
<dbReference type="HOGENOM" id="CLU_2667495_0_0_9"/>
<evidence type="ECO:0000313" key="1">
    <source>
        <dbReference type="EMBL" id="EHN58430.1"/>
    </source>
</evidence>
<name>G9WIY1_9LACO</name>
<dbReference type="EMBL" id="AFVZ01000001">
    <property type="protein sequence ID" value="EHN58430.1"/>
    <property type="molecule type" value="Genomic_DNA"/>
</dbReference>
<organism evidence="1 2">
    <name type="scientific">Oenococcus kitaharae DSM 17330</name>
    <dbReference type="NCBI Taxonomy" id="1045004"/>
    <lineage>
        <taxon>Bacteria</taxon>
        <taxon>Bacillati</taxon>
        <taxon>Bacillota</taxon>
        <taxon>Bacilli</taxon>
        <taxon>Lactobacillales</taxon>
        <taxon>Lactobacillaceae</taxon>
        <taxon>Oenococcus</taxon>
    </lineage>
</organism>
<dbReference type="PATRIC" id="fig|1045004.4.peg.307"/>
<accession>G9WIY1</accession>
<gene>
    <name evidence="1" type="ORF">OKIT_0306</name>
</gene>
<comment type="caution">
    <text evidence="1">The sequence shown here is derived from an EMBL/GenBank/DDBJ whole genome shotgun (WGS) entry which is preliminary data.</text>
</comment>
<protein>
    <submittedName>
        <fullName evidence="1">Uncharacterized protein</fullName>
    </submittedName>
</protein>